<name>A0A5C4TEE7_9BACL</name>
<evidence type="ECO:0000313" key="15">
    <source>
        <dbReference type="EMBL" id="TNJ66907.1"/>
    </source>
</evidence>
<dbReference type="PANTHER" id="PTHR43711">
    <property type="entry name" value="TWO-COMPONENT HISTIDINE KINASE"/>
    <property type="match status" value="1"/>
</dbReference>
<keyword evidence="12" id="KW-0812">Transmembrane</keyword>
<keyword evidence="8 15" id="KW-0418">Kinase</keyword>
<keyword evidence="9" id="KW-0067">ATP-binding</keyword>
<dbReference type="GO" id="GO:0000155">
    <property type="term" value="F:phosphorelay sensor kinase activity"/>
    <property type="evidence" value="ECO:0007669"/>
    <property type="project" value="InterPro"/>
</dbReference>
<dbReference type="SUPFAM" id="SSF47384">
    <property type="entry name" value="Homodimeric domain of signal transducing histidine kinase"/>
    <property type="match status" value="1"/>
</dbReference>
<keyword evidence="7" id="KW-0547">Nucleotide-binding</keyword>
<evidence type="ECO:0000256" key="8">
    <source>
        <dbReference type="ARBA" id="ARBA00022777"/>
    </source>
</evidence>
<evidence type="ECO:0000259" key="14">
    <source>
        <dbReference type="PROSITE" id="PS50885"/>
    </source>
</evidence>
<dbReference type="Gene3D" id="3.30.565.10">
    <property type="entry name" value="Histidine kinase-like ATPase, C-terminal domain"/>
    <property type="match status" value="1"/>
</dbReference>
<feature type="domain" description="HAMP" evidence="14">
    <location>
        <begin position="78"/>
        <end position="129"/>
    </location>
</feature>
<comment type="subcellular location">
    <subcellularLocation>
        <location evidence="2">Cell membrane</location>
        <topology evidence="2">Multi-pass membrane protein</topology>
    </subcellularLocation>
</comment>
<comment type="catalytic activity">
    <reaction evidence="1">
        <text>ATP + protein L-histidine = ADP + protein N-phospho-L-histidine.</text>
        <dbReference type="EC" id="2.7.13.3"/>
    </reaction>
</comment>
<dbReference type="Pfam" id="PF02518">
    <property type="entry name" value="HATPase_c"/>
    <property type="match status" value="1"/>
</dbReference>
<dbReference type="CDD" id="cd00075">
    <property type="entry name" value="HATPase"/>
    <property type="match status" value="1"/>
</dbReference>
<gene>
    <name evidence="15" type="ORF">FE784_08195</name>
</gene>
<evidence type="ECO:0000256" key="5">
    <source>
        <dbReference type="ARBA" id="ARBA00022553"/>
    </source>
</evidence>
<keyword evidence="5" id="KW-0597">Phosphoprotein</keyword>
<dbReference type="FunFam" id="3.30.565.10:FF:000006">
    <property type="entry name" value="Sensor histidine kinase WalK"/>
    <property type="match status" value="1"/>
</dbReference>
<dbReference type="Gene3D" id="6.10.340.10">
    <property type="match status" value="1"/>
</dbReference>
<dbReference type="InterPro" id="IPR003660">
    <property type="entry name" value="HAMP_dom"/>
</dbReference>
<dbReference type="EC" id="2.7.13.3" evidence="3"/>
<dbReference type="InterPro" id="IPR050736">
    <property type="entry name" value="Sensor_HK_Regulatory"/>
</dbReference>
<dbReference type="PRINTS" id="PR00344">
    <property type="entry name" value="BCTRLSENSOR"/>
</dbReference>
<evidence type="ECO:0000256" key="2">
    <source>
        <dbReference type="ARBA" id="ARBA00004651"/>
    </source>
</evidence>
<feature type="transmembrane region" description="Helical" evidence="12">
    <location>
        <begin position="46"/>
        <end position="65"/>
    </location>
</feature>
<dbReference type="AlphaFoldDB" id="A0A5C4TEE7"/>
<proteinExistence type="predicted"/>
<dbReference type="SMART" id="SM00387">
    <property type="entry name" value="HATPase_c"/>
    <property type="match status" value="1"/>
</dbReference>
<keyword evidence="6" id="KW-0808">Transferase</keyword>
<dbReference type="InterPro" id="IPR003594">
    <property type="entry name" value="HATPase_dom"/>
</dbReference>
<dbReference type="InterPro" id="IPR003661">
    <property type="entry name" value="HisK_dim/P_dom"/>
</dbReference>
<protein>
    <recommendedName>
        <fullName evidence="3">histidine kinase</fullName>
        <ecNumber evidence="3">2.7.13.3</ecNumber>
    </recommendedName>
</protein>
<evidence type="ECO:0000256" key="6">
    <source>
        <dbReference type="ARBA" id="ARBA00022679"/>
    </source>
</evidence>
<keyword evidence="10" id="KW-0902">Two-component regulatory system</keyword>
<evidence type="ECO:0000256" key="7">
    <source>
        <dbReference type="ARBA" id="ARBA00022741"/>
    </source>
</evidence>
<dbReference type="GO" id="GO:0005886">
    <property type="term" value="C:plasma membrane"/>
    <property type="evidence" value="ECO:0007669"/>
    <property type="project" value="UniProtKB-SubCell"/>
</dbReference>
<evidence type="ECO:0000259" key="13">
    <source>
        <dbReference type="PROSITE" id="PS50109"/>
    </source>
</evidence>
<comment type="caution">
    <text evidence="15">The sequence shown here is derived from an EMBL/GenBank/DDBJ whole genome shotgun (WGS) entry which is preliminary data.</text>
</comment>
<dbReference type="PANTHER" id="PTHR43711:SF1">
    <property type="entry name" value="HISTIDINE KINASE 1"/>
    <property type="match status" value="1"/>
</dbReference>
<dbReference type="CDD" id="cd06225">
    <property type="entry name" value="HAMP"/>
    <property type="match status" value="1"/>
</dbReference>
<dbReference type="SMART" id="SM00388">
    <property type="entry name" value="HisKA"/>
    <property type="match status" value="1"/>
</dbReference>
<evidence type="ECO:0000256" key="4">
    <source>
        <dbReference type="ARBA" id="ARBA00022475"/>
    </source>
</evidence>
<evidence type="ECO:0000256" key="9">
    <source>
        <dbReference type="ARBA" id="ARBA00022840"/>
    </source>
</evidence>
<dbReference type="OrthoDB" id="9813151at2"/>
<evidence type="ECO:0000256" key="10">
    <source>
        <dbReference type="ARBA" id="ARBA00023012"/>
    </source>
</evidence>
<dbReference type="Pfam" id="PF00512">
    <property type="entry name" value="HisKA"/>
    <property type="match status" value="1"/>
</dbReference>
<evidence type="ECO:0000256" key="3">
    <source>
        <dbReference type="ARBA" id="ARBA00012438"/>
    </source>
</evidence>
<dbReference type="CDD" id="cd00082">
    <property type="entry name" value="HisKA"/>
    <property type="match status" value="1"/>
</dbReference>
<dbReference type="GO" id="GO:0005524">
    <property type="term" value="F:ATP binding"/>
    <property type="evidence" value="ECO:0007669"/>
    <property type="project" value="UniProtKB-KW"/>
</dbReference>
<dbReference type="FunFam" id="1.10.287.130:FF:000001">
    <property type="entry name" value="Two-component sensor histidine kinase"/>
    <property type="match status" value="1"/>
</dbReference>
<dbReference type="SMART" id="SM00304">
    <property type="entry name" value="HAMP"/>
    <property type="match status" value="1"/>
</dbReference>
<dbReference type="InterPro" id="IPR036890">
    <property type="entry name" value="HATPase_C_sf"/>
</dbReference>
<dbReference type="InterPro" id="IPR005467">
    <property type="entry name" value="His_kinase_dom"/>
</dbReference>
<evidence type="ECO:0000256" key="12">
    <source>
        <dbReference type="SAM" id="Phobius"/>
    </source>
</evidence>
<evidence type="ECO:0000256" key="1">
    <source>
        <dbReference type="ARBA" id="ARBA00000085"/>
    </source>
</evidence>
<dbReference type="InterPro" id="IPR036097">
    <property type="entry name" value="HisK_dim/P_sf"/>
</dbReference>
<evidence type="ECO:0000256" key="11">
    <source>
        <dbReference type="ARBA" id="ARBA00023136"/>
    </source>
</evidence>
<keyword evidence="16" id="KW-1185">Reference proteome</keyword>
<feature type="domain" description="Histidine kinase" evidence="13">
    <location>
        <begin position="137"/>
        <end position="350"/>
    </location>
</feature>
<organism evidence="15 16">
    <name type="scientific">Paenibacillus hemerocallicola</name>
    <dbReference type="NCBI Taxonomy" id="1172614"/>
    <lineage>
        <taxon>Bacteria</taxon>
        <taxon>Bacillati</taxon>
        <taxon>Bacillota</taxon>
        <taxon>Bacilli</taxon>
        <taxon>Bacillales</taxon>
        <taxon>Paenibacillaceae</taxon>
        <taxon>Paenibacillus</taxon>
    </lineage>
</organism>
<dbReference type="PROSITE" id="PS50885">
    <property type="entry name" value="HAMP"/>
    <property type="match status" value="1"/>
</dbReference>
<keyword evidence="12" id="KW-1133">Transmembrane helix</keyword>
<keyword evidence="4" id="KW-1003">Cell membrane</keyword>
<dbReference type="PROSITE" id="PS50109">
    <property type="entry name" value="HIS_KIN"/>
    <property type="match status" value="1"/>
</dbReference>
<sequence>MKLERPNPFRDGVAAFGGAVDIDGATYALFVQTEAPGLFYGYRRQLTPLLLINGMLVIGAIAGYIHGVPRRIRLWSSILGALNRIAKGDFNVRVDYFGTDRRRGEDNNEFADLIDSINDMAVGLKKMEEMRQEFISNVSHEIQSPLTSIGGFAKALHNGDLSVQERDHYLDIIETETRRLSKLSDNLLKLSSLDSERHPFERKRYRLDKQLRNIVLSCEPQWAAKRIAMEVELDETPVMADEDLMSQVWMNLISNSIKFTPDGGEIRVRVQHANGAATVEVEDSGIGMSEEDRLRAFDRFYKADKSRNRSSGGSGLGLSIVKKIVHMHGGDIRIDSRTGEGTTVTVTMPD</sequence>
<keyword evidence="11 12" id="KW-0472">Membrane</keyword>
<accession>A0A5C4TEE7</accession>
<dbReference type="Gene3D" id="1.10.287.130">
    <property type="match status" value="1"/>
</dbReference>
<dbReference type="EMBL" id="VDCQ01000008">
    <property type="protein sequence ID" value="TNJ66907.1"/>
    <property type="molecule type" value="Genomic_DNA"/>
</dbReference>
<dbReference type="InterPro" id="IPR004358">
    <property type="entry name" value="Sig_transdc_His_kin-like_C"/>
</dbReference>
<reference evidence="15 16" key="1">
    <citation type="submission" date="2019-05" db="EMBL/GenBank/DDBJ databases">
        <title>We sequenced the genome of Paenibacillus hemerocallicola KCTC 33185 for further insight into its adaptation and study the phylogeny of Paenibacillus.</title>
        <authorList>
            <person name="Narsing Rao M.P."/>
        </authorList>
    </citation>
    <scope>NUCLEOTIDE SEQUENCE [LARGE SCALE GENOMIC DNA]</scope>
    <source>
        <strain evidence="15 16">KCTC 33185</strain>
    </source>
</reference>
<dbReference type="Proteomes" id="UP000307943">
    <property type="component" value="Unassembled WGS sequence"/>
</dbReference>
<dbReference type="SUPFAM" id="SSF55874">
    <property type="entry name" value="ATPase domain of HSP90 chaperone/DNA topoisomerase II/histidine kinase"/>
    <property type="match status" value="1"/>
</dbReference>
<evidence type="ECO:0000313" key="16">
    <source>
        <dbReference type="Proteomes" id="UP000307943"/>
    </source>
</evidence>